<feature type="transmembrane region" description="Helical" evidence="1">
    <location>
        <begin position="320"/>
        <end position="340"/>
    </location>
</feature>
<dbReference type="InterPro" id="IPR008979">
    <property type="entry name" value="Galactose-bd-like_sf"/>
</dbReference>
<keyword evidence="1" id="KW-0812">Transmembrane</keyword>
<organism evidence="2">
    <name type="scientific">Rhodanobacter sp. FW102-FHT14D07</name>
    <dbReference type="NCBI Taxonomy" id="3351462"/>
    <lineage>
        <taxon>Bacteria</taxon>
        <taxon>Pseudomonadati</taxon>
        <taxon>Pseudomonadota</taxon>
        <taxon>Gammaproteobacteria</taxon>
        <taxon>Lysobacterales</taxon>
        <taxon>Rhodanobacteraceae</taxon>
        <taxon>Rhodanobacter</taxon>
    </lineage>
</organism>
<reference evidence="2" key="1">
    <citation type="submission" date="2024-10" db="EMBL/GenBank/DDBJ databases">
        <authorList>
            <person name="Lesea H.P."/>
            <person name="Kuehl J.V."/>
            <person name="Chandonia J.-M."/>
        </authorList>
    </citation>
    <scope>NUCLEOTIDE SEQUENCE</scope>
    <source>
        <strain evidence="2">FW102-FHT14D07</strain>
    </source>
</reference>
<evidence type="ECO:0000256" key="1">
    <source>
        <dbReference type="SAM" id="Phobius"/>
    </source>
</evidence>
<sequence>MTTEPVSSTPSSIDATQRRLIIGIATATLLLLIIVLVVLATGGRPDPPHLRAAATVLDGSWRFHVGDDLRWANADTDDSDWETIDMTALPGSHDGDVGLPDYVEGWAAHGHHGYHGYAWYRRAVTVPAGYASWVILGPTLVEDGYELYWNGQLLGGSGRLGRNPRFVGTRPLLFTLPADAAGIRGVLAIRTFMLTRATYGTTGGGMHSAPILAPQPAGAALHRAHWERTIAGYVVDAIEPVAMLAVIGLALVGWRRSSHKGFLAFACIALALTAERRLNNATVSWTDLESLGTYSWLATVMWAPTIAAWVLAWNRWCLRAWRSIDVLAVVLAVVGVAGALTRSASLNSVCRLGLLALMVVIAIRMVRSGPMRMLSLVTLASIMAGLFGGELLDLIGVPGIWFPFGIGVSRTQYIYAIAIPLLAVLVVRTLASNKALFPHASRGRSG</sequence>
<evidence type="ECO:0000313" key="2">
    <source>
        <dbReference type="EMBL" id="XIA18170.1"/>
    </source>
</evidence>
<dbReference type="GO" id="GO:0016787">
    <property type="term" value="F:hydrolase activity"/>
    <property type="evidence" value="ECO:0007669"/>
    <property type="project" value="UniProtKB-KW"/>
</dbReference>
<proteinExistence type="predicted"/>
<feature type="transmembrane region" description="Helical" evidence="1">
    <location>
        <begin position="413"/>
        <end position="431"/>
    </location>
</feature>
<keyword evidence="1" id="KW-1133">Transmembrane helix</keyword>
<feature type="transmembrane region" description="Helical" evidence="1">
    <location>
        <begin position="373"/>
        <end position="401"/>
    </location>
</feature>
<keyword evidence="2" id="KW-0378">Hydrolase</keyword>
<protein>
    <submittedName>
        <fullName evidence="2">Glycoside hydrolase family 2</fullName>
    </submittedName>
</protein>
<feature type="transmembrane region" description="Helical" evidence="1">
    <location>
        <begin position="20"/>
        <end position="41"/>
    </location>
</feature>
<gene>
    <name evidence="2" type="ORF">ACFYG5_16640</name>
</gene>
<dbReference type="AlphaFoldDB" id="A0AB74UP05"/>
<feature type="transmembrane region" description="Helical" evidence="1">
    <location>
        <begin position="346"/>
        <end position="366"/>
    </location>
</feature>
<keyword evidence="1" id="KW-0472">Membrane</keyword>
<accession>A0AB74UP05</accession>
<feature type="transmembrane region" description="Helical" evidence="1">
    <location>
        <begin position="230"/>
        <end position="254"/>
    </location>
</feature>
<dbReference type="Gene3D" id="2.60.120.260">
    <property type="entry name" value="Galactose-binding domain-like"/>
    <property type="match status" value="1"/>
</dbReference>
<feature type="transmembrane region" description="Helical" evidence="1">
    <location>
        <begin position="294"/>
        <end position="313"/>
    </location>
</feature>
<name>A0AB74UP05_9GAMM</name>
<dbReference type="SUPFAM" id="SSF49785">
    <property type="entry name" value="Galactose-binding domain-like"/>
    <property type="match status" value="1"/>
</dbReference>
<dbReference type="RefSeq" id="WP_395120717.1">
    <property type="nucleotide sequence ID" value="NZ_CP170721.1"/>
</dbReference>
<dbReference type="EMBL" id="CP170721">
    <property type="protein sequence ID" value="XIA18170.1"/>
    <property type="molecule type" value="Genomic_DNA"/>
</dbReference>